<keyword evidence="3" id="KW-1185">Reference proteome</keyword>
<dbReference type="STRING" id="1993.SAMN04489713_101734"/>
<evidence type="ECO:0000313" key="3">
    <source>
        <dbReference type="Proteomes" id="UP000183413"/>
    </source>
</evidence>
<evidence type="ECO:0000313" key="2">
    <source>
        <dbReference type="EMBL" id="SFN21833.1"/>
    </source>
</evidence>
<dbReference type="Pfam" id="PF07812">
    <property type="entry name" value="TfuA"/>
    <property type="match status" value="1"/>
</dbReference>
<sequence length="470" mass="51807">MRYLFAGPTLPDVRDLVDGNAVRLLPPVAAGDLLGLPLAEGDVVGVIDGYFHQRMAVRHKEIFAALAGGVRVLGASSIGALRAAEMDRYGMEGVGQIYADYRAGLVVGDDEVALLHGPAEAGYPAFSQPLVNIRATLAAAAREAVIEEDEGDRLIGVLAAMPYQRRDYEVLGNLAGELGIERKKGAALVAFCRERAVDLKRRDALLLLDRLNEPPEQVTPRPRLSRTQMLANWELAAGRTSPHDGGTRTGHASSLRVCQLFAQDYPEFHRRLAFTMITDECAGECPEYREDSPGPRAVVAHGRHRRFYTESPHRRDLDFLTRWTTENERSTRTQEELLATFIVRSFRVGAVATPRAAALRALETSPALDRAGAIIEAAAQMEATLQGKNSGYDRSKLMDERILHWFSERWQVEPENAEFAAMDRGFASLDAFLEAAKPFYLLAKYNEDLVDFTVSPYEHDRRVTGSGGGG</sequence>
<name>A0A1I4X8G7_9ACTN</name>
<dbReference type="AlphaFoldDB" id="A0A1I4X8G7"/>
<dbReference type="eggNOG" id="COG3482">
    <property type="taxonomic scope" value="Bacteria"/>
</dbReference>
<reference evidence="2 3" key="1">
    <citation type="submission" date="2016-10" db="EMBL/GenBank/DDBJ databases">
        <authorList>
            <person name="de Groot N.N."/>
        </authorList>
    </citation>
    <scope>NUCLEOTIDE SEQUENCE [LARGE SCALE GENOMIC DNA]</scope>
    <source>
        <strain evidence="2 3">DSM 43067</strain>
    </source>
</reference>
<dbReference type="EMBL" id="FOVH01000001">
    <property type="protein sequence ID" value="SFN21833.1"/>
    <property type="molecule type" value="Genomic_DNA"/>
</dbReference>
<dbReference type="RefSeq" id="WP_075019871.1">
    <property type="nucleotide sequence ID" value="NZ_FOVH01000001.1"/>
</dbReference>
<feature type="domain" description="TfuA-like core" evidence="1">
    <location>
        <begin position="48"/>
        <end position="166"/>
    </location>
</feature>
<gene>
    <name evidence="2" type="ORF">SAMN04489713_101734</name>
</gene>
<accession>A0A1I4X8G7</accession>
<evidence type="ECO:0000259" key="1">
    <source>
        <dbReference type="Pfam" id="PF07812"/>
    </source>
</evidence>
<dbReference type="Proteomes" id="UP000183413">
    <property type="component" value="Unassembled WGS sequence"/>
</dbReference>
<dbReference type="InParanoid" id="A0A1I4X8G7"/>
<organism evidence="2 3">
    <name type="scientific">Actinomadura madurae</name>
    <dbReference type="NCBI Taxonomy" id="1993"/>
    <lineage>
        <taxon>Bacteria</taxon>
        <taxon>Bacillati</taxon>
        <taxon>Actinomycetota</taxon>
        <taxon>Actinomycetes</taxon>
        <taxon>Streptosporangiales</taxon>
        <taxon>Thermomonosporaceae</taxon>
        <taxon>Actinomadura</taxon>
    </lineage>
</organism>
<proteinExistence type="predicted"/>
<dbReference type="InterPro" id="IPR012924">
    <property type="entry name" value="TfuA_core"/>
</dbReference>
<protein>
    <recommendedName>
        <fullName evidence="1">TfuA-like core domain-containing protein</fullName>
    </recommendedName>
</protein>